<organism evidence="1 2">
    <name type="scientific">Streptomyces yokosukanensis</name>
    <dbReference type="NCBI Taxonomy" id="67386"/>
    <lineage>
        <taxon>Bacteria</taxon>
        <taxon>Bacillati</taxon>
        <taxon>Actinomycetota</taxon>
        <taxon>Actinomycetes</taxon>
        <taxon>Kitasatosporales</taxon>
        <taxon>Streptomycetaceae</taxon>
        <taxon>Streptomyces</taxon>
    </lineage>
</organism>
<dbReference type="CDD" id="cd11532">
    <property type="entry name" value="NTP-PPase_COG4997"/>
    <property type="match status" value="1"/>
</dbReference>
<evidence type="ECO:0008006" key="3">
    <source>
        <dbReference type="Google" id="ProtNLM"/>
    </source>
</evidence>
<dbReference type="AlphaFoldDB" id="A0A101NS54"/>
<gene>
    <name evidence="1" type="ORF">AQI95_41385</name>
</gene>
<evidence type="ECO:0000313" key="2">
    <source>
        <dbReference type="Proteomes" id="UP000053127"/>
    </source>
</evidence>
<dbReference type="SUPFAM" id="SSF101386">
    <property type="entry name" value="all-alpha NTP pyrophosphatases"/>
    <property type="match status" value="1"/>
</dbReference>
<protein>
    <recommendedName>
        <fullName evidence="3">Phosphoribosyl-ATP pyrophosphohydrolase</fullName>
    </recommendedName>
</protein>
<dbReference type="InterPro" id="IPR038735">
    <property type="entry name" value="MSMEG_1276-like_NTP-PPase_dom"/>
</dbReference>
<proteinExistence type="predicted"/>
<name>A0A101NS54_9ACTN</name>
<evidence type="ECO:0000313" key="1">
    <source>
        <dbReference type="EMBL" id="KUM98355.1"/>
    </source>
</evidence>
<sequence>MGSYGKLVRDQIPEIITAEGREPITYIASRDEYHRRLREKLTEEVAEFLSADDAAALGELADVLEVVHALAMSLGIDSVALEELRQAKERERGGFTRRIVWTGNR</sequence>
<dbReference type="Proteomes" id="UP000053127">
    <property type="component" value="Unassembled WGS sequence"/>
</dbReference>
<accession>A0A101NS54</accession>
<comment type="caution">
    <text evidence="1">The sequence shown here is derived from an EMBL/GenBank/DDBJ whole genome shotgun (WGS) entry which is preliminary data.</text>
</comment>
<keyword evidence="2" id="KW-1185">Reference proteome</keyword>
<dbReference type="EMBL" id="LMWN01000078">
    <property type="protein sequence ID" value="KUM98355.1"/>
    <property type="molecule type" value="Genomic_DNA"/>
</dbReference>
<dbReference type="OrthoDB" id="9813491at2"/>
<dbReference type="STRING" id="67386.AQI95_41385"/>
<reference evidence="1 2" key="1">
    <citation type="submission" date="2015-10" db="EMBL/GenBank/DDBJ databases">
        <title>Draft genome sequence of Streptomyces yokosukanensis DSM 40224, type strain for the species Streptomyces yokosukanensis.</title>
        <authorList>
            <person name="Ruckert C."/>
            <person name="Winkler A."/>
            <person name="Kalinowski J."/>
            <person name="Kampfer P."/>
            <person name="Glaeser S."/>
        </authorList>
    </citation>
    <scope>NUCLEOTIDE SEQUENCE [LARGE SCALE GENOMIC DNA]</scope>
    <source>
        <strain evidence="1 2">DSM 40224</strain>
    </source>
</reference>